<evidence type="ECO:0000256" key="1">
    <source>
        <dbReference type="SAM" id="MobiDB-lite"/>
    </source>
</evidence>
<name>A0ABP0K6V3_9DINO</name>
<sequence>MELPPLPPAAESSGKSPDAPAAPVSPSAAHALKLCISGLDGYELKISVDDALLGSELLDLVKMQLPSKPGAMLSLLVNNSMLSLNETLKEQGFQKDQSLHYCYTTANAGEAWKALMGFKVEKANEVLEGVLKLQTETQVNVTQLCHLQSLRLGQAELLLEDISFPVGLQHLSFGNSFDRSLLRSHLPSALLSLTFGRCFNRSLENVSLPPQLQALTFGHAFNQRMEVVKLPEQLRSLTFGFEFNQTLAHTILPPHLRHLSFGDRFNQSLDSTMLPIHLRTLAFGDRFNQRLNQVLWPQDLEKLIFRRDFNQPLDGLANLPNLGTLMLGQKFNQVLPAADSPAVLSGSEPAQEQSTSLFPRLHTLVLGDSFSHSLEHHLSSLKSLSLGRQNPSAYADVPSAAHLSRSLPLNLEDLTVGGLAPESFMVFPSALQSLTLRSGSPLHLVGLPHLRILILGEGFKDHPSGLLFLVLDAEEVELPGSLESLSLGDLPLRQVRLPERLKSLALGREKTELLHLPASLESLTLGENYNQLFEVELPKHLQSLTFGDAFNKSLENVSFPPSLLRLTFGRSFEKRLDHVTLPENLLALTLGRNFNHASGMDGLWLENGTQ</sequence>
<reference evidence="2 3" key="1">
    <citation type="submission" date="2024-02" db="EMBL/GenBank/DDBJ databases">
        <authorList>
            <person name="Chen Y."/>
            <person name="Shah S."/>
            <person name="Dougan E. K."/>
            <person name="Thang M."/>
            <person name="Chan C."/>
        </authorList>
    </citation>
    <scope>NUCLEOTIDE SEQUENCE [LARGE SCALE GENOMIC DNA]</scope>
</reference>
<dbReference type="InterPro" id="IPR008615">
    <property type="entry name" value="FNIP"/>
</dbReference>
<keyword evidence="3" id="KW-1185">Reference proteome</keyword>
<protein>
    <submittedName>
        <fullName evidence="2">F-box and FNIP repeat-containing protein L60</fullName>
    </submittedName>
</protein>
<dbReference type="PANTHER" id="PTHR32134:SF169">
    <property type="entry name" value="FNIP REPEAT-CONTAINING PROTEIN-RELATED"/>
    <property type="match status" value="1"/>
</dbReference>
<feature type="region of interest" description="Disordered" evidence="1">
    <location>
        <begin position="1"/>
        <end position="24"/>
    </location>
</feature>
<comment type="caution">
    <text evidence="2">The sequence shown here is derived from an EMBL/GenBank/DDBJ whole genome shotgun (WGS) entry which is preliminary data.</text>
</comment>
<accession>A0ABP0K6V3</accession>
<organism evidence="2 3">
    <name type="scientific">Durusdinium trenchii</name>
    <dbReference type="NCBI Taxonomy" id="1381693"/>
    <lineage>
        <taxon>Eukaryota</taxon>
        <taxon>Sar</taxon>
        <taxon>Alveolata</taxon>
        <taxon>Dinophyceae</taxon>
        <taxon>Suessiales</taxon>
        <taxon>Symbiodiniaceae</taxon>
        <taxon>Durusdinium</taxon>
    </lineage>
</organism>
<dbReference type="SUPFAM" id="SSF52058">
    <property type="entry name" value="L domain-like"/>
    <property type="match status" value="1"/>
</dbReference>
<dbReference type="Pfam" id="PF05725">
    <property type="entry name" value="FNIP"/>
    <property type="match status" value="4"/>
</dbReference>
<gene>
    <name evidence="2" type="ORF">SCF082_LOCUS15818</name>
</gene>
<dbReference type="PANTHER" id="PTHR32134">
    <property type="entry name" value="FNIP REPEAT-CONTAINING PROTEIN"/>
    <property type="match status" value="1"/>
</dbReference>
<dbReference type="InterPro" id="IPR051251">
    <property type="entry name" value="STK_FNIP-Repeat"/>
</dbReference>
<proteinExistence type="predicted"/>
<dbReference type="EMBL" id="CAXAMM010010169">
    <property type="protein sequence ID" value="CAK9022513.1"/>
    <property type="molecule type" value="Genomic_DNA"/>
</dbReference>
<evidence type="ECO:0000313" key="2">
    <source>
        <dbReference type="EMBL" id="CAK9022513.1"/>
    </source>
</evidence>
<dbReference type="Proteomes" id="UP001642464">
    <property type="component" value="Unassembled WGS sequence"/>
</dbReference>
<evidence type="ECO:0000313" key="3">
    <source>
        <dbReference type="Proteomes" id="UP001642464"/>
    </source>
</evidence>